<sequence>MRWHLFIYAWIMNNQKKLLFFVAKNWALIFLLLLIGYFSLAGENFFSLRNFNNILIAATTTLLLAAGETFVIISGGIDLSSGFVMGFVAVSSATIMQRLYARGEGYPELVCILIGGLIGILLGLLPGLVNGVLVAKFRVPPFIATLGMYGIANGVALKICEGFPVSFLPPISGKIGNGFLVYYSDKVGFSLFEKPTLTERADILALKGLMPVSVLVVLVLLLIFGFILTKTTFGQHTYAIGGNMDAAIRAGINVPRHVIKIYMLSSFLASCSGVLLVLRFTMGNHTQFSSTYELFAIAAVVIGGASLMGGTGKIWGTTIGVLLLGTLETGFVIVGIEVFYRYIAVGCILIFAVLIDQFFPELVHHE</sequence>
<dbReference type="eggNOG" id="COG4158">
    <property type="taxonomic scope" value="Bacteria"/>
</dbReference>
<evidence type="ECO:0000313" key="7">
    <source>
        <dbReference type="EMBL" id="GAK56079.1"/>
    </source>
</evidence>
<feature type="transmembrane region" description="Helical" evidence="6">
    <location>
        <begin position="109"/>
        <end position="129"/>
    </location>
</feature>
<comment type="subcellular location">
    <subcellularLocation>
        <location evidence="1">Cell membrane</location>
        <topology evidence="1">Multi-pass membrane protein</topology>
    </subcellularLocation>
</comment>
<feature type="transmembrane region" description="Helical" evidence="6">
    <location>
        <begin position="339"/>
        <end position="359"/>
    </location>
</feature>
<dbReference type="Pfam" id="PF02653">
    <property type="entry name" value="BPD_transp_2"/>
    <property type="match status" value="1"/>
</dbReference>
<proteinExistence type="predicted"/>
<dbReference type="CDD" id="cd06579">
    <property type="entry name" value="TM_PBP1_transp_AraH_like"/>
    <property type="match status" value="1"/>
</dbReference>
<evidence type="ECO:0000256" key="5">
    <source>
        <dbReference type="ARBA" id="ARBA00023136"/>
    </source>
</evidence>
<keyword evidence="3 6" id="KW-0812">Transmembrane</keyword>
<feature type="transmembrane region" description="Helical" evidence="6">
    <location>
        <begin position="290"/>
        <end position="308"/>
    </location>
</feature>
<keyword evidence="5 6" id="KW-0472">Membrane</keyword>
<feature type="transmembrane region" description="Helical" evidence="6">
    <location>
        <begin position="54"/>
        <end position="73"/>
    </location>
</feature>
<dbReference type="InterPro" id="IPR001851">
    <property type="entry name" value="ABC_transp_permease"/>
</dbReference>
<feature type="transmembrane region" description="Helical" evidence="6">
    <location>
        <begin position="314"/>
        <end position="334"/>
    </location>
</feature>
<feature type="transmembrane region" description="Helical" evidence="6">
    <location>
        <begin position="20"/>
        <end position="42"/>
    </location>
</feature>
<evidence type="ECO:0000256" key="3">
    <source>
        <dbReference type="ARBA" id="ARBA00022692"/>
    </source>
</evidence>
<dbReference type="Proteomes" id="UP000030661">
    <property type="component" value="Unassembled WGS sequence"/>
</dbReference>
<keyword evidence="4 6" id="KW-1133">Transmembrane helix</keyword>
<protein>
    <submittedName>
        <fullName evidence="7">Inner-membrane translocator</fullName>
    </submittedName>
</protein>
<dbReference type="STRING" id="1499967.U27_03041"/>
<keyword evidence="2" id="KW-1003">Cell membrane</keyword>
<evidence type="ECO:0000256" key="1">
    <source>
        <dbReference type="ARBA" id="ARBA00004651"/>
    </source>
</evidence>
<keyword evidence="8" id="KW-1185">Reference proteome</keyword>
<dbReference type="GO" id="GO:0022857">
    <property type="term" value="F:transmembrane transporter activity"/>
    <property type="evidence" value="ECO:0007669"/>
    <property type="project" value="InterPro"/>
</dbReference>
<evidence type="ECO:0000256" key="2">
    <source>
        <dbReference type="ARBA" id="ARBA00022475"/>
    </source>
</evidence>
<reference evidence="7" key="1">
    <citation type="journal article" date="2015" name="PeerJ">
        <title>First genomic representation of candidate bacterial phylum KSB3 points to enhanced environmental sensing as a trigger of wastewater bulking.</title>
        <authorList>
            <person name="Sekiguchi Y."/>
            <person name="Ohashi A."/>
            <person name="Parks D.H."/>
            <person name="Yamauchi T."/>
            <person name="Tyson G.W."/>
            <person name="Hugenholtz P."/>
        </authorList>
    </citation>
    <scope>NUCLEOTIDE SEQUENCE [LARGE SCALE GENOMIC DNA]</scope>
</reference>
<evidence type="ECO:0000256" key="6">
    <source>
        <dbReference type="SAM" id="Phobius"/>
    </source>
</evidence>
<gene>
    <name evidence="7" type="ORF">U27_03041</name>
</gene>
<dbReference type="EMBL" id="DF820464">
    <property type="protein sequence ID" value="GAK56079.1"/>
    <property type="molecule type" value="Genomic_DNA"/>
</dbReference>
<dbReference type="AlphaFoldDB" id="A0A081BUS4"/>
<dbReference type="HOGENOM" id="CLU_028880_2_1_0"/>
<accession>A0A081BUS4</accession>
<feature type="transmembrane region" description="Helical" evidence="6">
    <location>
        <begin position="259"/>
        <end position="278"/>
    </location>
</feature>
<feature type="transmembrane region" description="Helical" evidence="6">
    <location>
        <begin position="204"/>
        <end position="228"/>
    </location>
</feature>
<evidence type="ECO:0000313" key="8">
    <source>
        <dbReference type="Proteomes" id="UP000030661"/>
    </source>
</evidence>
<evidence type="ECO:0000256" key="4">
    <source>
        <dbReference type="ARBA" id="ARBA00022989"/>
    </source>
</evidence>
<dbReference type="PANTHER" id="PTHR32196">
    <property type="entry name" value="ABC TRANSPORTER PERMEASE PROTEIN YPHD-RELATED-RELATED"/>
    <property type="match status" value="1"/>
</dbReference>
<dbReference type="GO" id="GO:0005886">
    <property type="term" value="C:plasma membrane"/>
    <property type="evidence" value="ECO:0007669"/>
    <property type="project" value="UniProtKB-SubCell"/>
</dbReference>
<organism evidence="7">
    <name type="scientific">Vecturithrix granuli</name>
    <dbReference type="NCBI Taxonomy" id="1499967"/>
    <lineage>
        <taxon>Bacteria</taxon>
        <taxon>Candidatus Moduliflexota</taxon>
        <taxon>Candidatus Vecturitrichia</taxon>
        <taxon>Candidatus Vecturitrichales</taxon>
        <taxon>Candidatus Vecturitrichaceae</taxon>
        <taxon>Candidatus Vecturithrix</taxon>
    </lineage>
</organism>
<feature type="transmembrane region" description="Helical" evidence="6">
    <location>
        <begin position="79"/>
        <end position="97"/>
    </location>
</feature>
<name>A0A081BUS4_VECG1</name>